<protein>
    <submittedName>
        <fullName evidence="2">LINE-1 reverse transcriptase isogeny</fullName>
    </submittedName>
</protein>
<accession>A0A5B6VLB6</accession>
<feature type="domain" description="Reverse transcriptase" evidence="1">
    <location>
        <begin position="4"/>
        <end position="98"/>
    </location>
</feature>
<keyword evidence="2" id="KW-0695">RNA-directed DNA polymerase</keyword>
<dbReference type="OrthoDB" id="1938246at2759"/>
<dbReference type="EMBL" id="SMMG02000006">
    <property type="protein sequence ID" value="KAA3469838.1"/>
    <property type="molecule type" value="Genomic_DNA"/>
</dbReference>
<reference evidence="3" key="1">
    <citation type="journal article" date="2019" name="Plant Biotechnol. J.">
        <title>Genome sequencing of the Australian wild diploid species Gossypium australe highlights disease resistance and delayed gland morphogenesis.</title>
        <authorList>
            <person name="Cai Y."/>
            <person name="Cai X."/>
            <person name="Wang Q."/>
            <person name="Wang P."/>
            <person name="Zhang Y."/>
            <person name="Cai C."/>
            <person name="Xu Y."/>
            <person name="Wang K."/>
            <person name="Zhou Z."/>
            <person name="Wang C."/>
            <person name="Geng S."/>
            <person name="Li B."/>
            <person name="Dong Q."/>
            <person name="Hou Y."/>
            <person name="Wang H."/>
            <person name="Ai P."/>
            <person name="Liu Z."/>
            <person name="Yi F."/>
            <person name="Sun M."/>
            <person name="An G."/>
            <person name="Cheng J."/>
            <person name="Zhang Y."/>
            <person name="Shi Q."/>
            <person name="Xie Y."/>
            <person name="Shi X."/>
            <person name="Chang Y."/>
            <person name="Huang F."/>
            <person name="Chen Y."/>
            <person name="Hong S."/>
            <person name="Mi L."/>
            <person name="Sun Q."/>
            <person name="Zhang L."/>
            <person name="Zhou B."/>
            <person name="Peng R."/>
            <person name="Zhang X."/>
            <person name="Liu F."/>
        </authorList>
    </citation>
    <scope>NUCLEOTIDE SEQUENCE [LARGE SCALE GENOMIC DNA]</scope>
    <source>
        <strain evidence="3">cv. PA1801</strain>
    </source>
</reference>
<gene>
    <name evidence="2" type="ORF">EPI10_015590</name>
</gene>
<dbReference type="GO" id="GO:0003964">
    <property type="term" value="F:RNA-directed DNA polymerase activity"/>
    <property type="evidence" value="ECO:0007669"/>
    <property type="project" value="UniProtKB-KW"/>
</dbReference>
<dbReference type="PANTHER" id="PTHR33116">
    <property type="entry name" value="REVERSE TRANSCRIPTASE ZINC-BINDING DOMAIN-CONTAINING PROTEIN-RELATED-RELATED"/>
    <property type="match status" value="1"/>
</dbReference>
<evidence type="ECO:0000313" key="2">
    <source>
        <dbReference type="EMBL" id="KAA3469838.1"/>
    </source>
</evidence>
<dbReference type="InterPro" id="IPR000477">
    <property type="entry name" value="RT_dom"/>
</dbReference>
<dbReference type="PANTHER" id="PTHR33116:SF86">
    <property type="entry name" value="REVERSE TRANSCRIPTASE DOMAIN-CONTAINING PROTEIN"/>
    <property type="match status" value="1"/>
</dbReference>
<comment type="caution">
    <text evidence="2">The sequence shown here is derived from an EMBL/GenBank/DDBJ whole genome shotgun (WGS) entry which is preliminary data.</text>
</comment>
<evidence type="ECO:0000313" key="3">
    <source>
        <dbReference type="Proteomes" id="UP000325315"/>
    </source>
</evidence>
<dbReference type="AlphaFoldDB" id="A0A5B6VLB6"/>
<dbReference type="Pfam" id="PF00078">
    <property type="entry name" value="RVT_1"/>
    <property type="match status" value="1"/>
</dbReference>
<proteinExistence type="predicted"/>
<keyword evidence="2" id="KW-0808">Transferase</keyword>
<organism evidence="2 3">
    <name type="scientific">Gossypium australe</name>
    <dbReference type="NCBI Taxonomy" id="47621"/>
    <lineage>
        <taxon>Eukaryota</taxon>
        <taxon>Viridiplantae</taxon>
        <taxon>Streptophyta</taxon>
        <taxon>Embryophyta</taxon>
        <taxon>Tracheophyta</taxon>
        <taxon>Spermatophyta</taxon>
        <taxon>Magnoliopsida</taxon>
        <taxon>eudicotyledons</taxon>
        <taxon>Gunneridae</taxon>
        <taxon>Pentapetalae</taxon>
        <taxon>rosids</taxon>
        <taxon>malvids</taxon>
        <taxon>Malvales</taxon>
        <taxon>Malvaceae</taxon>
        <taxon>Malvoideae</taxon>
        <taxon>Gossypium</taxon>
    </lineage>
</organism>
<sequence>MHPMRSKHKKWMAIKIHLEKAYDRVSWDFIGASLQVANTLDFLRKVIMFAITSSTMQILWNGVPTQKFRPVRCIKQECPLSPYLFVLCMDWLDQSIIRLSKVTLAQSVLLTIPTYFMQSLKIPQGICDEIESIVRQFIWGSSGRSKRMVFVNWDSVCQSKSCGGLGIRQLKDQNSSFLLKLGFTILTKPEVL</sequence>
<dbReference type="Proteomes" id="UP000325315">
    <property type="component" value="Unassembled WGS sequence"/>
</dbReference>
<name>A0A5B6VLB6_9ROSI</name>
<evidence type="ECO:0000259" key="1">
    <source>
        <dbReference type="Pfam" id="PF00078"/>
    </source>
</evidence>
<keyword evidence="2" id="KW-0548">Nucleotidyltransferase</keyword>
<keyword evidence="3" id="KW-1185">Reference proteome</keyword>